<gene>
    <name evidence="1" type="ORF">OJF2_51720</name>
</gene>
<name>A0A5B9W7M9_9BACT</name>
<protein>
    <submittedName>
        <fullName evidence="1">Uncharacterized protein</fullName>
    </submittedName>
</protein>
<evidence type="ECO:0000313" key="2">
    <source>
        <dbReference type="Proteomes" id="UP000324233"/>
    </source>
</evidence>
<organism evidence="1 2">
    <name type="scientific">Aquisphaera giovannonii</name>
    <dbReference type="NCBI Taxonomy" id="406548"/>
    <lineage>
        <taxon>Bacteria</taxon>
        <taxon>Pseudomonadati</taxon>
        <taxon>Planctomycetota</taxon>
        <taxon>Planctomycetia</taxon>
        <taxon>Isosphaerales</taxon>
        <taxon>Isosphaeraceae</taxon>
        <taxon>Aquisphaera</taxon>
    </lineage>
</organism>
<accession>A0A5B9W7M9</accession>
<reference evidence="1 2" key="1">
    <citation type="submission" date="2019-08" db="EMBL/GenBank/DDBJ databases">
        <title>Deep-cultivation of Planctomycetes and their phenomic and genomic characterization uncovers novel biology.</title>
        <authorList>
            <person name="Wiegand S."/>
            <person name="Jogler M."/>
            <person name="Boedeker C."/>
            <person name="Pinto D."/>
            <person name="Vollmers J."/>
            <person name="Rivas-Marin E."/>
            <person name="Kohn T."/>
            <person name="Peeters S.H."/>
            <person name="Heuer A."/>
            <person name="Rast P."/>
            <person name="Oberbeckmann S."/>
            <person name="Bunk B."/>
            <person name="Jeske O."/>
            <person name="Meyerdierks A."/>
            <person name="Storesund J.E."/>
            <person name="Kallscheuer N."/>
            <person name="Luecker S."/>
            <person name="Lage O.M."/>
            <person name="Pohl T."/>
            <person name="Merkel B.J."/>
            <person name="Hornburger P."/>
            <person name="Mueller R.-W."/>
            <person name="Bruemmer F."/>
            <person name="Labrenz M."/>
            <person name="Spormann A.M."/>
            <person name="Op den Camp H."/>
            <person name="Overmann J."/>
            <person name="Amann R."/>
            <person name="Jetten M.S.M."/>
            <person name="Mascher T."/>
            <person name="Medema M.H."/>
            <person name="Devos D.P."/>
            <person name="Kaster A.-K."/>
            <person name="Ovreas L."/>
            <person name="Rohde M."/>
            <person name="Galperin M.Y."/>
            <person name="Jogler C."/>
        </authorList>
    </citation>
    <scope>NUCLEOTIDE SEQUENCE [LARGE SCALE GENOMIC DNA]</scope>
    <source>
        <strain evidence="1 2">OJF2</strain>
    </source>
</reference>
<dbReference type="AlphaFoldDB" id="A0A5B9W7M9"/>
<dbReference type="EMBL" id="CP042997">
    <property type="protein sequence ID" value="QEH36588.1"/>
    <property type="molecule type" value="Genomic_DNA"/>
</dbReference>
<evidence type="ECO:0000313" key="1">
    <source>
        <dbReference type="EMBL" id="QEH36588.1"/>
    </source>
</evidence>
<sequence length="235" mass="27532">MGCDIHFYVEKQVDGVWQLADRWEPNKYADEGEPKLAIPYENRFYSGRNYSLFAILADVRNGRGFAGIDTGNGFVPIDDPRGLPDDVSEPVKADSDRWDGDGHSHSWFTVAELLAYDWTQTTKHRGYVSAAEYYEWNRWRRGRGESPESYSGDIFGAQIEKVSEEEMRRRIETVTGGDWYRQEDKVHELLSNVHCRVEWEQPYYKSVRSFWSDTIPQLLRLGKPEEVRIVFWFDN</sequence>
<dbReference type="KEGG" id="agv:OJF2_51720"/>
<keyword evidence="2" id="KW-1185">Reference proteome</keyword>
<proteinExistence type="predicted"/>
<dbReference type="Proteomes" id="UP000324233">
    <property type="component" value="Chromosome"/>
</dbReference>